<keyword evidence="9" id="KW-1185">Reference proteome</keyword>
<evidence type="ECO:0000256" key="4">
    <source>
        <dbReference type="ARBA" id="ARBA00023125"/>
    </source>
</evidence>
<evidence type="ECO:0000313" key="9">
    <source>
        <dbReference type="Proteomes" id="UP001151081"/>
    </source>
</evidence>
<dbReference type="InterPro" id="IPR025943">
    <property type="entry name" value="Sigma_54_int_dom_ATP-bd_2"/>
</dbReference>
<dbReference type="PROSITE" id="PS50112">
    <property type="entry name" value="PAS"/>
    <property type="match status" value="1"/>
</dbReference>
<dbReference type="PRINTS" id="PR01590">
    <property type="entry name" value="HTHFIS"/>
</dbReference>
<evidence type="ECO:0000256" key="2">
    <source>
        <dbReference type="ARBA" id="ARBA00022840"/>
    </source>
</evidence>
<dbReference type="PROSITE" id="PS00688">
    <property type="entry name" value="SIGMA54_INTERACT_3"/>
    <property type="match status" value="1"/>
</dbReference>
<dbReference type="Pfam" id="PF00158">
    <property type="entry name" value="Sigma54_activat"/>
    <property type="match status" value="1"/>
</dbReference>
<dbReference type="PROSITE" id="PS00675">
    <property type="entry name" value="SIGMA54_INTERACT_1"/>
    <property type="match status" value="1"/>
</dbReference>
<dbReference type="CDD" id="cd00009">
    <property type="entry name" value="AAA"/>
    <property type="match status" value="1"/>
</dbReference>
<dbReference type="Proteomes" id="UP001151081">
    <property type="component" value="Unassembled WGS sequence"/>
</dbReference>
<dbReference type="Gene3D" id="1.10.8.60">
    <property type="match status" value="1"/>
</dbReference>
<dbReference type="InterPro" id="IPR003593">
    <property type="entry name" value="AAA+_ATPase"/>
</dbReference>
<dbReference type="InterPro" id="IPR000014">
    <property type="entry name" value="PAS"/>
</dbReference>
<keyword evidence="3" id="KW-0805">Transcription regulation</keyword>
<evidence type="ECO:0000256" key="3">
    <source>
        <dbReference type="ARBA" id="ARBA00023015"/>
    </source>
</evidence>
<evidence type="ECO:0000256" key="1">
    <source>
        <dbReference type="ARBA" id="ARBA00022741"/>
    </source>
</evidence>
<keyword evidence="1" id="KW-0547">Nucleotide-binding</keyword>
<evidence type="ECO:0000313" key="8">
    <source>
        <dbReference type="EMBL" id="MDC3988259.1"/>
    </source>
</evidence>
<evidence type="ECO:0000259" key="7">
    <source>
        <dbReference type="PROSITE" id="PS50112"/>
    </source>
</evidence>
<dbReference type="AlphaFoldDB" id="A0A9X3XD74"/>
<sequence length="443" mass="48235">MPRKPPATSTEDVIARALEAASGAALVLDEELRIVLATPAASELLGVDIPPFVSAPKLLCGECEKRPVAEALAEGRPVQAILPPRGPGKRLVRLRSLPVTQGRARVGTLLLLEDAGESFDEGEVLFHGMWTQDPAMKAMFRVIERVAGDDVTVLVRGETGAGKELVASAIHQLSGRRKGPFRAINCAALPSHLLESELFGHARGAFTGAVRETPGHVQLAHGGTLFLDEIAEMPLELQAKLLRVVETRTVIPVGAREPIPVDVRFVSATHRALRKEVEAGRFRADLMYRLRVIPVFIPSLRERPDDIPLLVEKFMALRNETCRRRIDRVAPAAMTILRRYAWPGNVRELKNVLAYAYAMGDGSTLVPADLPPELVDPNIFGAEQVAPSEAPAAGAEHPNPEARRILEVLGRTGGNRQRAAQILGMSRVTLWRRMRELGIAGPT</sequence>
<dbReference type="InterPro" id="IPR027417">
    <property type="entry name" value="P-loop_NTPase"/>
</dbReference>
<dbReference type="InterPro" id="IPR025944">
    <property type="entry name" value="Sigma_54_int_dom_CS"/>
</dbReference>
<keyword evidence="4" id="KW-0238">DNA-binding</keyword>
<protein>
    <submittedName>
        <fullName evidence="8">Sigma 54-interacting transcriptional regulator</fullName>
    </submittedName>
</protein>
<dbReference type="RefSeq" id="WP_272427776.1">
    <property type="nucleotide sequence ID" value="NZ_JAGTJJ010000068.1"/>
</dbReference>
<dbReference type="PROSITE" id="PS50045">
    <property type="entry name" value="SIGMA54_INTERACT_4"/>
    <property type="match status" value="1"/>
</dbReference>
<dbReference type="Gene3D" id="1.10.10.60">
    <property type="entry name" value="Homeodomain-like"/>
    <property type="match status" value="1"/>
</dbReference>
<keyword evidence="2" id="KW-0067">ATP-binding</keyword>
<dbReference type="SMART" id="SM00382">
    <property type="entry name" value="AAA"/>
    <property type="match status" value="1"/>
</dbReference>
<dbReference type="PANTHER" id="PTHR32071">
    <property type="entry name" value="TRANSCRIPTIONAL REGULATORY PROTEIN"/>
    <property type="match status" value="1"/>
</dbReference>
<feature type="domain" description="Sigma-54 factor interaction" evidence="6">
    <location>
        <begin position="129"/>
        <end position="358"/>
    </location>
</feature>
<comment type="caution">
    <text evidence="8">The sequence shown here is derived from an EMBL/GenBank/DDBJ whole genome shotgun (WGS) entry which is preliminary data.</text>
</comment>
<dbReference type="InterPro" id="IPR002197">
    <property type="entry name" value="HTH_Fis"/>
</dbReference>
<proteinExistence type="predicted"/>
<reference evidence="8 9" key="1">
    <citation type="submission" date="2021-04" db="EMBL/GenBank/DDBJ databases">
        <title>Genome analysis of Polyangium sp.</title>
        <authorList>
            <person name="Li Y."/>
            <person name="Wang J."/>
        </authorList>
    </citation>
    <scope>NUCLEOTIDE SEQUENCE [LARGE SCALE GENOMIC DNA]</scope>
    <source>
        <strain evidence="8 9">SDU14</strain>
    </source>
</reference>
<dbReference type="InterPro" id="IPR002078">
    <property type="entry name" value="Sigma_54_int"/>
</dbReference>
<dbReference type="FunFam" id="3.40.50.300:FF:000006">
    <property type="entry name" value="DNA-binding transcriptional regulator NtrC"/>
    <property type="match status" value="1"/>
</dbReference>
<dbReference type="PROSITE" id="PS00676">
    <property type="entry name" value="SIGMA54_INTERACT_2"/>
    <property type="match status" value="1"/>
</dbReference>
<evidence type="ECO:0000256" key="5">
    <source>
        <dbReference type="ARBA" id="ARBA00023163"/>
    </source>
</evidence>
<keyword evidence="5" id="KW-0804">Transcription</keyword>
<dbReference type="Pfam" id="PF25601">
    <property type="entry name" value="AAA_lid_14"/>
    <property type="match status" value="1"/>
</dbReference>
<dbReference type="SUPFAM" id="SSF46689">
    <property type="entry name" value="Homeodomain-like"/>
    <property type="match status" value="1"/>
</dbReference>
<name>A0A9X3XD74_9BACT</name>
<dbReference type="GO" id="GO:0006355">
    <property type="term" value="P:regulation of DNA-templated transcription"/>
    <property type="evidence" value="ECO:0007669"/>
    <property type="project" value="InterPro"/>
</dbReference>
<feature type="domain" description="PAS" evidence="7">
    <location>
        <begin position="10"/>
        <end position="46"/>
    </location>
</feature>
<organism evidence="8 9">
    <name type="scientific">Polyangium jinanense</name>
    <dbReference type="NCBI Taxonomy" id="2829994"/>
    <lineage>
        <taxon>Bacteria</taxon>
        <taxon>Pseudomonadati</taxon>
        <taxon>Myxococcota</taxon>
        <taxon>Polyangia</taxon>
        <taxon>Polyangiales</taxon>
        <taxon>Polyangiaceae</taxon>
        <taxon>Polyangium</taxon>
    </lineage>
</organism>
<dbReference type="EMBL" id="JAGTJJ010000068">
    <property type="protein sequence ID" value="MDC3988259.1"/>
    <property type="molecule type" value="Genomic_DNA"/>
</dbReference>
<dbReference type="InterPro" id="IPR009057">
    <property type="entry name" value="Homeodomain-like_sf"/>
</dbReference>
<dbReference type="InterPro" id="IPR025662">
    <property type="entry name" value="Sigma_54_int_dom_ATP-bd_1"/>
</dbReference>
<evidence type="ECO:0000259" key="6">
    <source>
        <dbReference type="PROSITE" id="PS50045"/>
    </source>
</evidence>
<dbReference type="GO" id="GO:0005524">
    <property type="term" value="F:ATP binding"/>
    <property type="evidence" value="ECO:0007669"/>
    <property type="project" value="UniProtKB-KW"/>
</dbReference>
<dbReference type="InterPro" id="IPR058031">
    <property type="entry name" value="AAA_lid_NorR"/>
</dbReference>
<dbReference type="Pfam" id="PF02954">
    <property type="entry name" value="HTH_8"/>
    <property type="match status" value="1"/>
</dbReference>
<accession>A0A9X3XD74</accession>
<dbReference type="Gene3D" id="3.40.50.300">
    <property type="entry name" value="P-loop containing nucleotide triphosphate hydrolases"/>
    <property type="match status" value="1"/>
</dbReference>
<gene>
    <name evidence="8" type="ORF">KEG57_47765</name>
</gene>
<dbReference type="GO" id="GO:0043565">
    <property type="term" value="F:sequence-specific DNA binding"/>
    <property type="evidence" value="ECO:0007669"/>
    <property type="project" value="InterPro"/>
</dbReference>
<dbReference type="SUPFAM" id="SSF52540">
    <property type="entry name" value="P-loop containing nucleoside triphosphate hydrolases"/>
    <property type="match status" value="1"/>
</dbReference>